<evidence type="ECO:0000259" key="2">
    <source>
        <dbReference type="SMART" id="SM00955"/>
    </source>
</evidence>
<feature type="region of interest" description="Disordered" evidence="1">
    <location>
        <begin position="275"/>
        <end position="301"/>
    </location>
</feature>
<dbReference type="EMBL" id="QWIJ01000002">
    <property type="protein sequence ID" value="RMX90448.1"/>
    <property type="molecule type" value="Genomic_DNA"/>
</dbReference>
<dbReference type="Pfam" id="PF00773">
    <property type="entry name" value="RNB"/>
    <property type="match status" value="1"/>
</dbReference>
<accession>A0A3M6XIS1</accession>
<feature type="domain" description="RNB" evidence="2">
    <location>
        <begin position="735"/>
        <end position="1103"/>
    </location>
</feature>
<dbReference type="Pfam" id="PF23214">
    <property type="entry name" value="SH3_CYT4"/>
    <property type="match status" value="1"/>
</dbReference>
<sequence>MSGSQPNEASPRLERWPNRRTSPDHSERAREQRAWETRQGDSFGQSRSRVIDKRAKRASVSAASTTPGSEGIPIRKVFAASPTSDLDGMPIRKFDSPHRREYRDLGGIRDGLFDKALDEHLSDAESFETRNGNKAEGRTEANVASGNGWLGLEDIDSMELEDHTARVPQSVRHRTQGNRLPIASTSKRPVSFQAVFSKNSFSSLAWPSVPPSAMPMMQARLLHVSQSSHQQAAASNHSIPSPFTPEMMQDPKKWESPHGIRAQLRKWQDEYGHEEDLRRQEITPDNDPNTGEATNNLTRLPDEKTAFTNTQAEQEEEEREAMAHFMQAPTDEPSVGERNTRFLSMGDLVEIEFIASEKEPLIALFVRRVGANLAQFYTMQGRWIHMQEKKVQYAIPGWFSKEDVEPLLPYLPKPETVESDLGGLMEEAAFRDLSVPRHVASPLVKGMVQFDEEAKAIYRKHAATLDNAHNLLAHDTDLRYGSLTNAARDLLKLPRDKIPLTALYAVRQALAHAGFAFNVDRRSHRLTGYLQIRSKEQVKMVEQVRRWLREWQDDLATLASKGEKARARHRSSRGAKYVYDFLEKAKKIILRSREDRQPTASNIGPSKVRFPVTEDAQCVRITKSEEFTEQDTELVRFIEAWSLSQMFQGLPRIEALPPLLLQATGLYDQFDLKTPTGLLFLQELGTVMPYENRIRFDQHLLLPSSQHSKPLQNLMTSLIEMGNNHNFVDTMEDLRHDWKELPVYCIDDAGAHEIDDGISVETAAVGSGGAKEWWVHSHIANPTAFFGRDHALSKMARHMGETIYMPERTYMMLPRWATSRHFSLGKDRPCLTFSARLNENGEILENKIQAGRVRNVFRLTPQEVKELLGIQEGDDSPETVLTVGGEPPKPKERSSHVPRVHPEHVEQLRTLKMLAEKRSNLRAEAGGLFFETNKPNVDVWQNARSSGLAWDHPHRKGSRRVEGDPVIQMRTRGMRNWFSPFSDAVGTTVRESMLLACEVAARWCAERQIPAIFRGSVHRPDKMDSGVFYRNILVPATEKSEKKGEYPMHLGLRYLETFGSTELRTKPFKHKVLGMDAYGKVTSPLRRYGDMITHWQIEAALREEARTGQSLITTDPNVSRAFLPFSEPALNLIQVGLQPRENIILRAKQYAENFWMTMLLFRAVHFNEIDLPFPHADPDPVTGRRRPIVHAYLHVSPASQSFQSLGAMIVELNLIAAMARPDAGASVAKQGDVWECEIDEVDCFRRMVFLAPRRLVERVED</sequence>
<dbReference type="GO" id="GO:0000175">
    <property type="term" value="F:3'-5'-RNA exonuclease activity"/>
    <property type="evidence" value="ECO:0007669"/>
    <property type="project" value="TreeGrafter"/>
</dbReference>
<dbReference type="AlphaFoldDB" id="A0A3M6XIS1"/>
<dbReference type="InterPro" id="IPR056624">
    <property type="entry name" value="WH_CYT4"/>
</dbReference>
<dbReference type="SMART" id="SM00955">
    <property type="entry name" value="RNB"/>
    <property type="match status" value="1"/>
</dbReference>
<dbReference type="InterPro" id="IPR001900">
    <property type="entry name" value="RNase_II/R"/>
</dbReference>
<comment type="caution">
    <text evidence="3">The sequence shown here is derived from an EMBL/GenBank/DDBJ whole genome shotgun (WGS) entry which is preliminary data.</text>
</comment>
<dbReference type="GO" id="GO:0000932">
    <property type="term" value="C:P-body"/>
    <property type="evidence" value="ECO:0007669"/>
    <property type="project" value="TreeGrafter"/>
</dbReference>
<dbReference type="GO" id="GO:0003723">
    <property type="term" value="F:RNA binding"/>
    <property type="evidence" value="ECO:0007669"/>
    <property type="project" value="InterPro"/>
</dbReference>
<dbReference type="Proteomes" id="UP000281245">
    <property type="component" value="Unassembled WGS sequence"/>
</dbReference>
<dbReference type="InterPro" id="IPR012340">
    <property type="entry name" value="NA-bd_OB-fold"/>
</dbReference>
<evidence type="ECO:0000256" key="1">
    <source>
        <dbReference type="SAM" id="MobiDB-lite"/>
    </source>
</evidence>
<dbReference type="SUPFAM" id="SSF50249">
    <property type="entry name" value="Nucleic acid-binding proteins"/>
    <property type="match status" value="1"/>
</dbReference>
<dbReference type="PANTHER" id="PTHR23355:SF65">
    <property type="entry name" value="EXORIBONUCLEASE CYT-4, PUTATIVE (AFU_ORTHOLOGUE AFUA_7G01550)-RELATED"/>
    <property type="match status" value="1"/>
</dbReference>
<dbReference type="Pfam" id="PF23216">
    <property type="entry name" value="WHD_CYT4"/>
    <property type="match status" value="1"/>
</dbReference>
<dbReference type="PANTHER" id="PTHR23355">
    <property type="entry name" value="RIBONUCLEASE"/>
    <property type="match status" value="1"/>
</dbReference>
<feature type="region of interest" description="Disordered" evidence="1">
    <location>
        <begin position="1"/>
        <end position="73"/>
    </location>
</feature>
<dbReference type="InterPro" id="IPR050180">
    <property type="entry name" value="RNR_Ribonuclease"/>
</dbReference>
<evidence type="ECO:0000313" key="3">
    <source>
        <dbReference type="EMBL" id="RMX90448.1"/>
    </source>
</evidence>
<gene>
    <name evidence="3" type="ORF">D0869_00105</name>
</gene>
<organism evidence="3 4">
    <name type="scientific">Hortaea werneckii</name>
    <name type="common">Black yeast</name>
    <name type="synonym">Cladosporium werneckii</name>
    <dbReference type="NCBI Taxonomy" id="91943"/>
    <lineage>
        <taxon>Eukaryota</taxon>
        <taxon>Fungi</taxon>
        <taxon>Dikarya</taxon>
        <taxon>Ascomycota</taxon>
        <taxon>Pezizomycotina</taxon>
        <taxon>Dothideomycetes</taxon>
        <taxon>Dothideomycetidae</taxon>
        <taxon>Mycosphaerellales</taxon>
        <taxon>Teratosphaeriaceae</taxon>
        <taxon>Hortaea</taxon>
    </lineage>
</organism>
<evidence type="ECO:0000313" key="4">
    <source>
        <dbReference type="Proteomes" id="UP000281245"/>
    </source>
</evidence>
<dbReference type="VEuPathDB" id="FungiDB:BTJ68_02585"/>
<feature type="compositionally biased region" description="Polar residues" evidence="1">
    <location>
        <begin position="286"/>
        <end position="298"/>
    </location>
</feature>
<name>A0A3M6XIS1_HORWE</name>
<dbReference type="InterPro" id="IPR056625">
    <property type="entry name" value="SH3_CYT4"/>
</dbReference>
<proteinExistence type="predicted"/>
<reference evidence="3 4" key="1">
    <citation type="journal article" date="2018" name="BMC Genomics">
        <title>Genomic evidence for intraspecific hybridization in a clonal and extremely halotolerant yeast.</title>
        <authorList>
            <person name="Gostincar C."/>
            <person name="Stajich J.E."/>
            <person name="Zupancic J."/>
            <person name="Zalar P."/>
            <person name="Gunde-Cimerman N."/>
        </authorList>
    </citation>
    <scope>NUCLEOTIDE SEQUENCE [LARGE SCALE GENOMIC DNA]</scope>
    <source>
        <strain evidence="3 4">EXF-6656</strain>
    </source>
</reference>
<feature type="region of interest" description="Disordered" evidence="1">
    <location>
        <begin position="235"/>
        <end position="254"/>
    </location>
</feature>
<dbReference type="GO" id="GO:0006402">
    <property type="term" value="P:mRNA catabolic process"/>
    <property type="evidence" value="ECO:0007669"/>
    <property type="project" value="TreeGrafter"/>
</dbReference>
<protein>
    <recommendedName>
        <fullName evidence="2">RNB domain-containing protein</fullName>
    </recommendedName>
</protein>
<dbReference type="OrthoDB" id="2285229at2759"/>
<feature type="compositionally biased region" description="Basic and acidic residues" evidence="1">
    <location>
        <begin position="11"/>
        <end position="39"/>
    </location>
</feature>